<comment type="caution">
    <text evidence="10">The sequence shown here is derived from an EMBL/GenBank/DDBJ whole genome shotgun (WGS) entry which is preliminary data.</text>
</comment>
<dbReference type="GO" id="GO:0055085">
    <property type="term" value="P:transmembrane transport"/>
    <property type="evidence" value="ECO:0007669"/>
    <property type="project" value="InterPro"/>
</dbReference>
<comment type="subcellular location">
    <subcellularLocation>
        <location evidence="1 7">Cell membrane</location>
        <topology evidence="1 7">Multi-pass membrane protein</topology>
    </subcellularLocation>
</comment>
<name>A0A5M3WTI6_9ACTN</name>
<feature type="transmembrane region" description="Helical" evidence="7">
    <location>
        <begin position="264"/>
        <end position="284"/>
    </location>
</feature>
<feature type="transmembrane region" description="Helical" evidence="7">
    <location>
        <begin position="102"/>
        <end position="126"/>
    </location>
</feature>
<keyword evidence="5 7" id="KW-1133">Transmembrane helix</keyword>
<evidence type="ECO:0000256" key="3">
    <source>
        <dbReference type="ARBA" id="ARBA00022475"/>
    </source>
</evidence>
<protein>
    <submittedName>
        <fullName evidence="10">Cytochrome c550</fullName>
    </submittedName>
</protein>
<dbReference type="OrthoDB" id="6637947at2"/>
<feature type="transmembrane region" description="Helical" evidence="7">
    <location>
        <begin position="133"/>
        <end position="155"/>
    </location>
</feature>
<keyword evidence="2 7" id="KW-0813">Transport</keyword>
<dbReference type="GO" id="GO:0005886">
    <property type="term" value="C:plasma membrane"/>
    <property type="evidence" value="ECO:0007669"/>
    <property type="project" value="UniProtKB-SubCell"/>
</dbReference>
<dbReference type="Pfam" id="PF00528">
    <property type="entry name" value="BPD_transp_1"/>
    <property type="match status" value="1"/>
</dbReference>
<dbReference type="RefSeq" id="WP_155357181.1">
    <property type="nucleotide sequence ID" value="NZ_BAAAHL010000038.1"/>
</dbReference>
<evidence type="ECO:0000256" key="1">
    <source>
        <dbReference type="ARBA" id="ARBA00004651"/>
    </source>
</evidence>
<dbReference type="InterPro" id="IPR000515">
    <property type="entry name" value="MetI-like"/>
</dbReference>
<evidence type="ECO:0000256" key="2">
    <source>
        <dbReference type="ARBA" id="ARBA00022448"/>
    </source>
</evidence>
<dbReference type="Proteomes" id="UP000331127">
    <property type="component" value="Unassembled WGS sequence"/>
</dbReference>
<keyword evidence="11" id="KW-1185">Reference proteome</keyword>
<dbReference type="CDD" id="cd06261">
    <property type="entry name" value="TM_PBP2"/>
    <property type="match status" value="1"/>
</dbReference>
<dbReference type="SUPFAM" id="SSF161098">
    <property type="entry name" value="MetI-like"/>
    <property type="match status" value="1"/>
</dbReference>
<dbReference type="InterPro" id="IPR050366">
    <property type="entry name" value="BP-dependent_transpt_permease"/>
</dbReference>
<organism evidence="10 11">
    <name type="scientific">Acrocarpospora macrocephala</name>
    <dbReference type="NCBI Taxonomy" id="150177"/>
    <lineage>
        <taxon>Bacteria</taxon>
        <taxon>Bacillati</taxon>
        <taxon>Actinomycetota</taxon>
        <taxon>Actinomycetes</taxon>
        <taxon>Streptosporangiales</taxon>
        <taxon>Streptosporangiaceae</taxon>
        <taxon>Acrocarpospora</taxon>
    </lineage>
</organism>
<keyword evidence="3" id="KW-1003">Cell membrane</keyword>
<sequence>MTASQAHAGSPGGGPPPAAAPGAAARRSRAPRRPTWSQIWAAATVLTIAALLLAPGWLAPSDPYHLDVSQRFQPPTAAHLFGTDDAGRDIFSRVIHGARYSIGTSLVVVTAAALFGTVYGAAAAWFGGAIDRVLMRIVDVFLAFPYLVFAMAISASLGRGLTSALIALVSLWWPSYARMVRGQVLSLIKDYHVRAARTLGASGPQILRWHVVPHTYDQVLVRYTLDLGQALIALTGLSFLGLGAQPPTPEWGLLIADAKQYALTAWWAAVLPGCVVFLVTLNFMSLGDRLRRRGGLR</sequence>
<proteinExistence type="inferred from homology"/>
<dbReference type="PROSITE" id="PS50928">
    <property type="entry name" value="ABC_TM1"/>
    <property type="match status" value="1"/>
</dbReference>
<dbReference type="PANTHER" id="PTHR43386">
    <property type="entry name" value="OLIGOPEPTIDE TRANSPORT SYSTEM PERMEASE PROTEIN APPC"/>
    <property type="match status" value="1"/>
</dbReference>
<feature type="transmembrane region" description="Helical" evidence="7">
    <location>
        <begin position="39"/>
        <end position="59"/>
    </location>
</feature>
<evidence type="ECO:0000313" key="10">
    <source>
        <dbReference type="EMBL" id="GES11826.1"/>
    </source>
</evidence>
<keyword evidence="4 7" id="KW-0812">Transmembrane</keyword>
<dbReference type="PANTHER" id="PTHR43386:SF1">
    <property type="entry name" value="D,D-DIPEPTIDE TRANSPORT SYSTEM PERMEASE PROTEIN DDPC-RELATED"/>
    <property type="match status" value="1"/>
</dbReference>
<evidence type="ECO:0000256" key="5">
    <source>
        <dbReference type="ARBA" id="ARBA00022989"/>
    </source>
</evidence>
<evidence type="ECO:0000259" key="9">
    <source>
        <dbReference type="PROSITE" id="PS50928"/>
    </source>
</evidence>
<comment type="similarity">
    <text evidence="7">Belongs to the binding-protein-dependent transport system permease family.</text>
</comment>
<reference evidence="10 11" key="1">
    <citation type="submission" date="2019-10" db="EMBL/GenBank/DDBJ databases">
        <title>Whole genome shotgun sequence of Acrocarpospora macrocephala NBRC 16266.</title>
        <authorList>
            <person name="Ichikawa N."/>
            <person name="Kimura A."/>
            <person name="Kitahashi Y."/>
            <person name="Komaki H."/>
            <person name="Oguchi A."/>
        </authorList>
    </citation>
    <scope>NUCLEOTIDE SEQUENCE [LARGE SCALE GENOMIC DNA]</scope>
    <source>
        <strain evidence="10 11">NBRC 16266</strain>
    </source>
</reference>
<dbReference type="EMBL" id="BLAE01000033">
    <property type="protein sequence ID" value="GES11826.1"/>
    <property type="molecule type" value="Genomic_DNA"/>
</dbReference>
<keyword evidence="6 7" id="KW-0472">Membrane</keyword>
<evidence type="ECO:0000313" key="11">
    <source>
        <dbReference type="Proteomes" id="UP000331127"/>
    </source>
</evidence>
<gene>
    <name evidence="10" type="ORF">Amac_054230</name>
</gene>
<feature type="domain" description="ABC transmembrane type-1" evidence="9">
    <location>
        <begin position="102"/>
        <end position="287"/>
    </location>
</feature>
<evidence type="ECO:0000256" key="8">
    <source>
        <dbReference type="SAM" id="MobiDB-lite"/>
    </source>
</evidence>
<dbReference type="InterPro" id="IPR035906">
    <property type="entry name" value="MetI-like_sf"/>
</dbReference>
<dbReference type="Gene3D" id="1.10.3720.10">
    <property type="entry name" value="MetI-like"/>
    <property type="match status" value="1"/>
</dbReference>
<dbReference type="AlphaFoldDB" id="A0A5M3WTI6"/>
<evidence type="ECO:0000256" key="4">
    <source>
        <dbReference type="ARBA" id="ARBA00022692"/>
    </source>
</evidence>
<evidence type="ECO:0000256" key="6">
    <source>
        <dbReference type="ARBA" id="ARBA00023136"/>
    </source>
</evidence>
<feature type="region of interest" description="Disordered" evidence="8">
    <location>
        <begin position="1"/>
        <end position="28"/>
    </location>
</feature>
<accession>A0A5M3WTI6</accession>
<evidence type="ECO:0000256" key="7">
    <source>
        <dbReference type="RuleBase" id="RU363032"/>
    </source>
</evidence>